<evidence type="ECO:0000313" key="1">
    <source>
        <dbReference type="EMBL" id="CAB4601888.1"/>
    </source>
</evidence>
<protein>
    <submittedName>
        <fullName evidence="1">Unannotated protein</fullName>
    </submittedName>
</protein>
<name>A0A6J6GZC1_9ZZZZ</name>
<dbReference type="EMBL" id="CAEZUL010000082">
    <property type="protein sequence ID" value="CAB4601888.1"/>
    <property type="molecule type" value="Genomic_DNA"/>
</dbReference>
<proteinExistence type="predicted"/>
<gene>
    <name evidence="1" type="ORF">UFOPK1808_00826</name>
</gene>
<accession>A0A6J6GZC1</accession>
<organism evidence="1">
    <name type="scientific">freshwater metagenome</name>
    <dbReference type="NCBI Taxonomy" id="449393"/>
    <lineage>
        <taxon>unclassified sequences</taxon>
        <taxon>metagenomes</taxon>
        <taxon>ecological metagenomes</taxon>
    </lineage>
</organism>
<sequence length="149" mass="15927">MTVENSVVILSATESPMNNMEPTGASAVSDAAIGVASNQGAYRSKSPRNCHPVRVTTPALPVIRTEVAYPFQSPPRPSCVTAIDKNTPIEGYFFCISAAEKMRVHDCKIVSAAKSPLSTCAGNCPPAVRPPFEDVNSVRTMVRFESLIT</sequence>
<dbReference type="AlphaFoldDB" id="A0A6J6GZC1"/>
<reference evidence="1" key="1">
    <citation type="submission" date="2020-05" db="EMBL/GenBank/DDBJ databases">
        <authorList>
            <person name="Chiriac C."/>
            <person name="Salcher M."/>
            <person name="Ghai R."/>
            <person name="Kavagutti S V."/>
        </authorList>
    </citation>
    <scope>NUCLEOTIDE SEQUENCE</scope>
</reference>